<feature type="domain" description="C2H2-type" evidence="1">
    <location>
        <begin position="150"/>
        <end position="171"/>
    </location>
</feature>
<evidence type="ECO:0000313" key="3">
    <source>
        <dbReference type="Proteomes" id="UP000038040"/>
    </source>
</evidence>
<dbReference type="OrthoDB" id="10039931at2759"/>
<dbReference type="STRING" id="318479.A0A0N4U4N9"/>
<sequence>MRRSDTSHLTTCGFHESRLVYEGAVLVCECEGCIINVYFRYEILQYVSHLNLHIGLFDETDRDNKRTYKCRWKARLLREHCSRHVVNLKCERCAIMVGSPSALHRHILTVHKQKLTLKQKLYRCLRNEISLAETNHKLTNHDYSPYTHLCHVCFAKYTNGFGLTRHLKVKHNFTIPTGFTRFQYKKCADVVLADTI</sequence>
<evidence type="ECO:0000313" key="4">
    <source>
        <dbReference type="Proteomes" id="UP000274756"/>
    </source>
</evidence>
<dbReference type="AlphaFoldDB" id="A0A0N4U4N9"/>
<organism evidence="3 5">
    <name type="scientific">Dracunculus medinensis</name>
    <name type="common">Guinea worm</name>
    <dbReference type="NCBI Taxonomy" id="318479"/>
    <lineage>
        <taxon>Eukaryota</taxon>
        <taxon>Metazoa</taxon>
        <taxon>Ecdysozoa</taxon>
        <taxon>Nematoda</taxon>
        <taxon>Chromadorea</taxon>
        <taxon>Rhabditida</taxon>
        <taxon>Spirurina</taxon>
        <taxon>Dracunculoidea</taxon>
        <taxon>Dracunculidae</taxon>
        <taxon>Dracunculus</taxon>
    </lineage>
</organism>
<feature type="domain" description="C2H2-type" evidence="1">
    <location>
        <begin position="90"/>
        <end position="111"/>
    </location>
</feature>
<dbReference type="Proteomes" id="UP000274756">
    <property type="component" value="Unassembled WGS sequence"/>
</dbReference>
<dbReference type="EMBL" id="UYYG01001154">
    <property type="protein sequence ID" value="VDN56146.1"/>
    <property type="molecule type" value="Genomic_DNA"/>
</dbReference>
<evidence type="ECO:0000313" key="5">
    <source>
        <dbReference type="WBParaSite" id="DME_0000175901-mRNA-1"/>
    </source>
</evidence>
<dbReference type="WBParaSite" id="DME_0000175901-mRNA-1">
    <property type="protein sequence ID" value="DME_0000175901-mRNA-1"/>
    <property type="gene ID" value="DME_0000175901"/>
</dbReference>
<dbReference type="InterPro" id="IPR013087">
    <property type="entry name" value="Znf_C2H2_type"/>
</dbReference>
<gene>
    <name evidence="2" type="ORF">DME_LOCUS6119</name>
</gene>
<reference evidence="2 4" key="2">
    <citation type="submission" date="2018-11" db="EMBL/GenBank/DDBJ databases">
        <authorList>
            <consortium name="Pathogen Informatics"/>
        </authorList>
    </citation>
    <scope>NUCLEOTIDE SEQUENCE [LARGE SCALE GENOMIC DNA]</scope>
</reference>
<accession>A0A0N4U4N9</accession>
<keyword evidence="4" id="KW-1185">Reference proteome</keyword>
<dbReference type="Proteomes" id="UP000038040">
    <property type="component" value="Unplaced"/>
</dbReference>
<protein>
    <submittedName>
        <fullName evidence="5">C2H2-type domain-containing protein</fullName>
    </submittedName>
</protein>
<dbReference type="SMART" id="SM00355">
    <property type="entry name" value="ZnF_C2H2"/>
    <property type="match status" value="2"/>
</dbReference>
<proteinExistence type="predicted"/>
<dbReference type="PROSITE" id="PS00028">
    <property type="entry name" value="ZINC_FINGER_C2H2_1"/>
    <property type="match status" value="2"/>
</dbReference>
<reference evidence="5" key="1">
    <citation type="submission" date="2017-02" db="UniProtKB">
        <authorList>
            <consortium name="WormBaseParasite"/>
        </authorList>
    </citation>
    <scope>IDENTIFICATION</scope>
</reference>
<name>A0A0N4U4N9_DRAME</name>
<evidence type="ECO:0000313" key="2">
    <source>
        <dbReference type="EMBL" id="VDN56146.1"/>
    </source>
</evidence>
<evidence type="ECO:0000259" key="1">
    <source>
        <dbReference type="PROSITE" id="PS00028"/>
    </source>
</evidence>